<proteinExistence type="predicted"/>
<evidence type="ECO:0000259" key="1">
    <source>
        <dbReference type="PROSITE" id="PS50181"/>
    </source>
</evidence>
<name>A0A6C0LUW1_9ZZZZ</name>
<dbReference type="Pfam" id="PF00646">
    <property type="entry name" value="F-box"/>
    <property type="match status" value="1"/>
</dbReference>
<dbReference type="SUPFAM" id="SSF81383">
    <property type="entry name" value="F-box domain"/>
    <property type="match status" value="1"/>
</dbReference>
<dbReference type="PROSITE" id="PS50181">
    <property type="entry name" value="FBOX"/>
    <property type="match status" value="1"/>
</dbReference>
<dbReference type="EMBL" id="MN740556">
    <property type="protein sequence ID" value="QHU33354.1"/>
    <property type="molecule type" value="Genomic_DNA"/>
</dbReference>
<feature type="domain" description="F-box" evidence="1">
    <location>
        <begin position="17"/>
        <end position="65"/>
    </location>
</feature>
<evidence type="ECO:0000313" key="2">
    <source>
        <dbReference type="EMBL" id="QHU33354.1"/>
    </source>
</evidence>
<reference evidence="2" key="1">
    <citation type="journal article" date="2020" name="Nature">
        <title>Giant virus diversity and host interactions through global metagenomics.</title>
        <authorList>
            <person name="Schulz F."/>
            <person name="Roux S."/>
            <person name="Paez-Espino D."/>
            <person name="Jungbluth S."/>
            <person name="Walsh D.A."/>
            <person name="Denef V.J."/>
            <person name="McMahon K.D."/>
            <person name="Konstantinidis K.T."/>
            <person name="Eloe-Fadrosh E.A."/>
            <person name="Kyrpides N.C."/>
            <person name="Woyke T."/>
        </authorList>
    </citation>
    <scope>NUCLEOTIDE SEQUENCE</scope>
    <source>
        <strain evidence="2">GVMAG-S-1014582-52</strain>
    </source>
</reference>
<dbReference type="InterPro" id="IPR001810">
    <property type="entry name" value="F-box_dom"/>
</dbReference>
<organism evidence="2">
    <name type="scientific">viral metagenome</name>
    <dbReference type="NCBI Taxonomy" id="1070528"/>
    <lineage>
        <taxon>unclassified sequences</taxon>
        <taxon>metagenomes</taxon>
        <taxon>organismal metagenomes</taxon>
    </lineage>
</organism>
<sequence>MSKICVEIKNSNLINIQQNNIQLPIEIISHISTYVSDKNILSFSLTCNIFHSIISLERNKFFYEKKFNKVITQYKNLIYLTYEHCYRISENFGMVLNDVSIKECSEIANSFYFLNEKPLCCDFLKTLRFHFC</sequence>
<dbReference type="InterPro" id="IPR036047">
    <property type="entry name" value="F-box-like_dom_sf"/>
</dbReference>
<protein>
    <recommendedName>
        <fullName evidence="1">F-box domain-containing protein</fullName>
    </recommendedName>
</protein>
<dbReference type="AlphaFoldDB" id="A0A6C0LUW1"/>
<dbReference type="SMART" id="SM00256">
    <property type="entry name" value="FBOX"/>
    <property type="match status" value="1"/>
</dbReference>
<accession>A0A6C0LUW1</accession>
<dbReference type="CDD" id="cd09917">
    <property type="entry name" value="F-box_SF"/>
    <property type="match status" value="1"/>
</dbReference>